<dbReference type="AlphaFoldDB" id="A0A9D1F0F5"/>
<organism evidence="1 2">
    <name type="scientific">Candidatus Scatousia excrementigallinarum</name>
    <dbReference type="NCBI Taxonomy" id="2840935"/>
    <lineage>
        <taxon>Bacteria</taxon>
        <taxon>Candidatus Scatousia</taxon>
    </lineage>
</organism>
<protein>
    <submittedName>
        <fullName evidence="1">Uncharacterized protein</fullName>
    </submittedName>
</protein>
<dbReference type="Proteomes" id="UP000823928">
    <property type="component" value="Unassembled WGS sequence"/>
</dbReference>
<proteinExistence type="predicted"/>
<sequence>MIIQPAQAFESEFFSAIPTPLSQASEYYKKIVSLHKPVAEKFPLLKIVQLPKKVPVTAFIQGILLPREVIHELCLLPTQYALYGLPIYADIPENFQNVGIKVYDACKRIIWDNIPDQIKHCMPQNDFEKKYNIWRICTHKHTDIKPDNCVLNVLYSAYHLFLEYIRYEREHVFAIKCHPHGNLRGGKN</sequence>
<comment type="caution">
    <text evidence="1">The sequence shown here is derived from an EMBL/GenBank/DDBJ whole genome shotgun (WGS) entry which is preliminary data.</text>
</comment>
<evidence type="ECO:0000313" key="2">
    <source>
        <dbReference type="Proteomes" id="UP000823928"/>
    </source>
</evidence>
<dbReference type="EMBL" id="DVIU01000194">
    <property type="protein sequence ID" value="HIS36900.1"/>
    <property type="molecule type" value="Genomic_DNA"/>
</dbReference>
<evidence type="ECO:0000313" key="1">
    <source>
        <dbReference type="EMBL" id="HIS36900.1"/>
    </source>
</evidence>
<accession>A0A9D1F0F5</accession>
<name>A0A9D1F0F5_9BACT</name>
<reference evidence="1" key="2">
    <citation type="journal article" date="2021" name="PeerJ">
        <title>Extensive microbial diversity within the chicken gut microbiome revealed by metagenomics and culture.</title>
        <authorList>
            <person name="Gilroy R."/>
            <person name="Ravi A."/>
            <person name="Getino M."/>
            <person name="Pursley I."/>
            <person name="Horton D.L."/>
            <person name="Alikhan N.F."/>
            <person name="Baker D."/>
            <person name="Gharbi K."/>
            <person name="Hall N."/>
            <person name="Watson M."/>
            <person name="Adriaenssens E.M."/>
            <person name="Foster-Nyarko E."/>
            <person name="Jarju S."/>
            <person name="Secka A."/>
            <person name="Antonio M."/>
            <person name="Oren A."/>
            <person name="Chaudhuri R.R."/>
            <person name="La Ragione R."/>
            <person name="Hildebrand F."/>
            <person name="Pallen M.J."/>
        </authorList>
    </citation>
    <scope>NUCLEOTIDE SEQUENCE</scope>
    <source>
        <strain evidence="1">6276</strain>
    </source>
</reference>
<gene>
    <name evidence="1" type="ORF">IAC10_09790</name>
</gene>
<reference evidence="1" key="1">
    <citation type="submission" date="2020-10" db="EMBL/GenBank/DDBJ databases">
        <authorList>
            <person name="Gilroy R."/>
        </authorList>
    </citation>
    <scope>NUCLEOTIDE SEQUENCE</scope>
    <source>
        <strain evidence="1">6276</strain>
    </source>
</reference>